<comment type="caution">
    <text evidence="1">The sequence shown here is derived from an EMBL/GenBank/DDBJ whole genome shotgun (WGS) entry which is preliminary data.</text>
</comment>
<reference evidence="1 2" key="1">
    <citation type="journal article" date="2021" name="Plant Biotechnol. J.">
        <title>Multi-omics assisted identification of the key and species-specific regulatory components of drought-tolerant mechanisms in Gossypium stocksii.</title>
        <authorList>
            <person name="Yu D."/>
            <person name="Ke L."/>
            <person name="Zhang D."/>
            <person name="Wu Y."/>
            <person name="Sun Y."/>
            <person name="Mei J."/>
            <person name="Sun J."/>
            <person name="Sun Y."/>
        </authorList>
    </citation>
    <scope>NUCLEOTIDE SEQUENCE [LARGE SCALE GENOMIC DNA]</scope>
    <source>
        <strain evidence="2">cv. E1</strain>
        <tissue evidence="1">Leaf</tissue>
    </source>
</reference>
<sequence>MDFVWRCLRSFVPTKFHLLSKGVVLSPECSHCGGIVDLDHILFGCGCSVVWGAVEIVHGQDSAYQFLVELLGASSMHLKNLHVWQKKDLNLQQLLAFAYAQVQSWEATNCVFAAAQSASMQRQPVADDLQGVGEQVVTGNGSRQSGCPVPR</sequence>
<evidence type="ECO:0008006" key="3">
    <source>
        <dbReference type="Google" id="ProtNLM"/>
    </source>
</evidence>
<organism evidence="1 2">
    <name type="scientific">Gossypium stocksii</name>
    <dbReference type="NCBI Taxonomy" id="47602"/>
    <lineage>
        <taxon>Eukaryota</taxon>
        <taxon>Viridiplantae</taxon>
        <taxon>Streptophyta</taxon>
        <taxon>Embryophyta</taxon>
        <taxon>Tracheophyta</taxon>
        <taxon>Spermatophyta</taxon>
        <taxon>Magnoliopsida</taxon>
        <taxon>eudicotyledons</taxon>
        <taxon>Gunneridae</taxon>
        <taxon>Pentapetalae</taxon>
        <taxon>rosids</taxon>
        <taxon>malvids</taxon>
        <taxon>Malvales</taxon>
        <taxon>Malvaceae</taxon>
        <taxon>Malvoideae</taxon>
        <taxon>Gossypium</taxon>
    </lineage>
</organism>
<proteinExistence type="predicted"/>
<keyword evidence="2" id="KW-1185">Reference proteome</keyword>
<evidence type="ECO:0000313" key="2">
    <source>
        <dbReference type="Proteomes" id="UP000828251"/>
    </source>
</evidence>
<gene>
    <name evidence="1" type="ORF">J1N35_006091</name>
</gene>
<protein>
    <recommendedName>
        <fullName evidence="3">Reverse transcriptase zinc-binding domain-containing protein</fullName>
    </recommendedName>
</protein>
<evidence type="ECO:0000313" key="1">
    <source>
        <dbReference type="EMBL" id="KAH1122931.1"/>
    </source>
</evidence>
<dbReference type="AlphaFoldDB" id="A0A9D4AJY1"/>
<name>A0A9D4AJY1_9ROSI</name>
<dbReference type="Proteomes" id="UP000828251">
    <property type="component" value="Unassembled WGS sequence"/>
</dbReference>
<accession>A0A9D4AJY1</accession>
<dbReference type="EMBL" id="JAIQCV010000002">
    <property type="protein sequence ID" value="KAH1122931.1"/>
    <property type="molecule type" value="Genomic_DNA"/>
</dbReference>